<proteinExistence type="predicted"/>
<dbReference type="GeneID" id="24130090"/>
<name>A0A067CK10_SAPPC</name>
<evidence type="ECO:0000256" key="1">
    <source>
        <dbReference type="ARBA" id="ARBA00022527"/>
    </source>
</evidence>
<keyword evidence="8" id="KW-1185">Reference proteome</keyword>
<evidence type="ECO:0000259" key="6">
    <source>
        <dbReference type="PROSITE" id="PS50011"/>
    </source>
</evidence>
<dbReference type="PANTHER" id="PTHR24345">
    <property type="entry name" value="SERINE/THREONINE-PROTEIN KINASE PLK"/>
    <property type="match status" value="1"/>
</dbReference>
<organism evidence="7 8">
    <name type="scientific">Saprolegnia parasitica (strain CBS 223.65)</name>
    <dbReference type="NCBI Taxonomy" id="695850"/>
    <lineage>
        <taxon>Eukaryota</taxon>
        <taxon>Sar</taxon>
        <taxon>Stramenopiles</taxon>
        <taxon>Oomycota</taxon>
        <taxon>Saprolegniomycetes</taxon>
        <taxon>Saprolegniales</taxon>
        <taxon>Saprolegniaceae</taxon>
        <taxon>Saprolegnia</taxon>
    </lineage>
</organism>
<dbReference type="EMBL" id="KK583219">
    <property type="protein sequence ID" value="KDO27132.1"/>
    <property type="molecule type" value="Genomic_DNA"/>
</dbReference>
<dbReference type="GO" id="GO:0005634">
    <property type="term" value="C:nucleus"/>
    <property type="evidence" value="ECO:0007669"/>
    <property type="project" value="TreeGrafter"/>
</dbReference>
<dbReference type="KEGG" id="spar:SPRG_07840"/>
<dbReference type="GO" id="GO:0005524">
    <property type="term" value="F:ATP binding"/>
    <property type="evidence" value="ECO:0007669"/>
    <property type="project" value="UniProtKB-KW"/>
</dbReference>
<evidence type="ECO:0000313" key="7">
    <source>
        <dbReference type="EMBL" id="KDO27132.1"/>
    </source>
</evidence>
<keyword evidence="2" id="KW-0808">Transferase</keyword>
<dbReference type="Gene3D" id="1.10.510.10">
    <property type="entry name" value="Transferase(Phosphotransferase) domain 1"/>
    <property type="match status" value="1"/>
</dbReference>
<dbReference type="OrthoDB" id="541276at2759"/>
<dbReference type="PROSITE" id="PS50011">
    <property type="entry name" value="PROTEIN_KINASE_DOM"/>
    <property type="match status" value="1"/>
</dbReference>
<sequence length="287" mass="32353">MMNEYTIDQVLIHGLYGDLLLCTANASNVQYIIKQMNMRMAEHETTDATSENGIEKELQAYALIQCATKSKNAKKGASAVVGLVDSFTEDGYVHLVLEYCVQGDLFEMLQNSPRELFYWDDAQRYFDQIAHGVAFLHNECGLAHRDISLENILIDDVGDCKICDFGLASIDCKRESRPVGKRYYMAPEMYGDDGYDPMAADVWALGVLLYMMHTGLPLVEKAATSDRIFVYIQTHGLRAMVKAWRVQRLVPMQALDLLEKMLVIDPTQRITMADVVHHPYVASPLVA</sequence>
<dbReference type="GO" id="GO:0004674">
    <property type="term" value="F:protein serine/threonine kinase activity"/>
    <property type="evidence" value="ECO:0007669"/>
    <property type="project" value="UniProtKB-KW"/>
</dbReference>
<keyword evidence="4 7" id="KW-0418">Kinase</keyword>
<gene>
    <name evidence="7" type="ORF">SPRG_07840</name>
</gene>
<evidence type="ECO:0000256" key="5">
    <source>
        <dbReference type="ARBA" id="ARBA00022840"/>
    </source>
</evidence>
<feature type="domain" description="Protein kinase" evidence="6">
    <location>
        <begin position="5"/>
        <end position="281"/>
    </location>
</feature>
<dbReference type="SUPFAM" id="SSF56112">
    <property type="entry name" value="Protein kinase-like (PK-like)"/>
    <property type="match status" value="1"/>
</dbReference>
<keyword evidence="1 7" id="KW-0723">Serine/threonine-protein kinase</keyword>
<protein>
    <submittedName>
        <fullName evidence="7">Serine/threonine protein kinase</fullName>
    </submittedName>
</protein>
<evidence type="ECO:0000313" key="8">
    <source>
        <dbReference type="Proteomes" id="UP000030745"/>
    </source>
</evidence>
<dbReference type="InterPro" id="IPR011009">
    <property type="entry name" value="Kinase-like_dom_sf"/>
</dbReference>
<evidence type="ECO:0000256" key="3">
    <source>
        <dbReference type="ARBA" id="ARBA00022741"/>
    </source>
</evidence>
<dbReference type="InterPro" id="IPR000719">
    <property type="entry name" value="Prot_kinase_dom"/>
</dbReference>
<keyword evidence="5" id="KW-0067">ATP-binding</keyword>
<dbReference type="Pfam" id="PF00069">
    <property type="entry name" value="Pkinase"/>
    <property type="match status" value="1"/>
</dbReference>
<dbReference type="AlphaFoldDB" id="A0A067CK10"/>
<dbReference type="PANTHER" id="PTHR24345:SF91">
    <property type="entry name" value="SERINE_THREONINE-PROTEIN KINASE PLK4"/>
    <property type="match status" value="1"/>
</dbReference>
<evidence type="ECO:0000256" key="4">
    <source>
        <dbReference type="ARBA" id="ARBA00022777"/>
    </source>
</evidence>
<evidence type="ECO:0000256" key="2">
    <source>
        <dbReference type="ARBA" id="ARBA00022679"/>
    </source>
</evidence>
<dbReference type="Proteomes" id="UP000030745">
    <property type="component" value="Unassembled WGS sequence"/>
</dbReference>
<dbReference type="VEuPathDB" id="FungiDB:SPRG_07840"/>
<dbReference type="RefSeq" id="XP_012202222.1">
    <property type="nucleotide sequence ID" value="XM_012346832.1"/>
</dbReference>
<accession>A0A067CK10</accession>
<reference evidence="7 8" key="1">
    <citation type="journal article" date="2013" name="PLoS Genet.">
        <title>Distinctive expansion of potential virulence genes in the genome of the oomycete fish pathogen Saprolegnia parasitica.</title>
        <authorList>
            <person name="Jiang R.H."/>
            <person name="de Bruijn I."/>
            <person name="Haas B.J."/>
            <person name="Belmonte R."/>
            <person name="Lobach L."/>
            <person name="Christie J."/>
            <person name="van den Ackerveken G."/>
            <person name="Bottin A."/>
            <person name="Bulone V."/>
            <person name="Diaz-Moreno S.M."/>
            <person name="Dumas B."/>
            <person name="Fan L."/>
            <person name="Gaulin E."/>
            <person name="Govers F."/>
            <person name="Grenville-Briggs L.J."/>
            <person name="Horner N.R."/>
            <person name="Levin J.Z."/>
            <person name="Mammella M."/>
            <person name="Meijer H.J."/>
            <person name="Morris P."/>
            <person name="Nusbaum C."/>
            <person name="Oome S."/>
            <person name="Phillips A.J."/>
            <person name="van Rooyen D."/>
            <person name="Rzeszutek E."/>
            <person name="Saraiva M."/>
            <person name="Secombes C.J."/>
            <person name="Seidl M.F."/>
            <person name="Snel B."/>
            <person name="Stassen J.H."/>
            <person name="Sykes S."/>
            <person name="Tripathy S."/>
            <person name="van den Berg H."/>
            <person name="Vega-Arreguin J.C."/>
            <person name="Wawra S."/>
            <person name="Young S.K."/>
            <person name="Zeng Q."/>
            <person name="Dieguez-Uribeondo J."/>
            <person name="Russ C."/>
            <person name="Tyler B.M."/>
            <person name="van West P."/>
        </authorList>
    </citation>
    <scope>NUCLEOTIDE SEQUENCE [LARGE SCALE GENOMIC DNA]</scope>
    <source>
        <strain evidence="7 8">CBS 223.65</strain>
    </source>
</reference>
<dbReference type="STRING" id="695850.A0A067CK10"/>
<keyword evidence="3" id="KW-0547">Nucleotide-binding</keyword>
<dbReference type="OMA" id="RELFYWD"/>